<evidence type="ECO:0000313" key="6">
    <source>
        <dbReference type="Proteomes" id="UP000241769"/>
    </source>
</evidence>
<name>A0A2P6NDR8_9EUKA</name>
<feature type="compositionally biased region" description="Polar residues" evidence="3">
    <location>
        <begin position="645"/>
        <end position="663"/>
    </location>
</feature>
<comment type="caution">
    <text evidence="5">The sequence shown here is derived from an EMBL/GenBank/DDBJ whole genome shotgun (WGS) entry which is preliminary data.</text>
</comment>
<feature type="region of interest" description="Disordered" evidence="3">
    <location>
        <begin position="226"/>
        <end position="245"/>
    </location>
</feature>
<keyword evidence="2" id="KW-0802">TPR repeat</keyword>
<evidence type="ECO:0000256" key="3">
    <source>
        <dbReference type="SAM" id="MobiDB-lite"/>
    </source>
</evidence>
<accession>A0A2P6NDR8</accession>
<dbReference type="Gene3D" id="1.20.1050.80">
    <property type="entry name" value="VPS9 domain"/>
    <property type="match status" value="1"/>
</dbReference>
<feature type="domain" description="VPS9" evidence="4">
    <location>
        <begin position="388"/>
        <end position="523"/>
    </location>
</feature>
<evidence type="ECO:0000259" key="4">
    <source>
        <dbReference type="PROSITE" id="PS51205"/>
    </source>
</evidence>
<dbReference type="CDD" id="cd14279">
    <property type="entry name" value="CUE"/>
    <property type="match status" value="1"/>
</dbReference>
<feature type="compositionally biased region" description="Basic and acidic residues" evidence="3">
    <location>
        <begin position="591"/>
        <end position="603"/>
    </location>
</feature>
<dbReference type="InterPro" id="IPR011990">
    <property type="entry name" value="TPR-like_helical_dom_sf"/>
</dbReference>
<dbReference type="Proteomes" id="UP000241769">
    <property type="component" value="Unassembled WGS sequence"/>
</dbReference>
<proteinExistence type="predicted"/>
<feature type="compositionally biased region" description="Low complexity" evidence="3">
    <location>
        <begin position="153"/>
        <end position="169"/>
    </location>
</feature>
<feature type="compositionally biased region" description="Polar residues" evidence="3">
    <location>
        <begin position="732"/>
        <end position="753"/>
    </location>
</feature>
<dbReference type="AlphaFoldDB" id="A0A2P6NDR8"/>
<dbReference type="Gene3D" id="3.30.505.10">
    <property type="entry name" value="SH2 domain"/>
    <property type="match status" value="1"/>
</dbReference>
<dbReference type="Pfam" id="PF00017">
    <property type="entry name" value="SH2"/>
    <property type="match status" value="1"/>
</dbReference>
<reference evidence="5 6" key="1">
    <citation type="journal article" date="2018" name="Genome Biol. Evol.">
        <title>Multiple Roots of Fruiting Body Formation in Amoebozoa.</title>
        <authorList>
            <person name="Hillmann F."/>
            <person name="Forbes G."/>
            <person name="Novohradska S."/>
            <person name="Ferling I."/>
            <person name="Riege K."/>
            <person name="Groth M."/>
            <person name="Westermann M."/>
            <person name="Marz M."/>
            <person name="Spaller T."/>
            <person name="Winckler T."/>
            <person name="Schaap P."/>
            <person name="Glockner G."/>
        </authorList>
    </citation>
    <scope>NUCLEOTIDE SEQUENCE [LARGE SCALE GENOMIC DNA]</scope>
    <source>
        <strain evidence="5 6">Jena</strain>
    </source>
</reference>
<dbReference type="InterPro" id="IPR036860">
    <property type="entry name" value="SH2_dom_sf"/>
</dbReference>
<dbReference type="InterPro" id="IPR000980">
    <property type="entry name" value="SH2"/>
</dbReference>
<feature type="compositionally biased region" description="Pro residues" evidence="3">
    <location>
        <begin position="668"/>
        <end position="678"/>
    </location>
</feature>
<protein>
    <recommendedName>
        <fullName evidence="4">VPS9 domain-containing protein</fullName>
    </recommendedName>
</protein>
<feature type="region of interest" description="Disordered" evidence="3">
    <location>
        <begin position="119"/>
        <end position="172"/>
    </location>
</feature>
<feature type="region of interest" description="Disordered" evidence="3">
    <location>
        <begin position="591"/>
        <end position="720"/>
    </location>
</feature>
<dbReference type="PROSITE" id="PS51205">
    <property type="entry name" value="VPS9"/>
    <property type="match status" value="1"/>
</dbReference>
<dbReference type="Gene3D" id="1.25.40.10">
    <property type="entry name" value="Tetratricopeptide repeat domain"/>
    <property type="match status" value="1"/>
</dbReference>
<dbReference type="SUPFAM" id="SSF48452">
    <property type="entry name" value="TPR-like"/>
    <property type="match status" value="1"/>
</dbReference>
<feature type="compositionally biased region" description="Polar residues" evidence="3">
    <location>
        <begin position="119"/>
        <end position="147"/>
    </location>
</feature>
<evidence type="ECO:0000256" key="2">
    <source>
        <dbReference type="PROSITE-ProRule" id="PRU00339"/>
    </source>
</evidence>
<gene>
    <name evidence="5" type="ORF">PROFUN_03780</name>
</gene>
<keyword evidence="6" id="KW-1185">Reference proteome</keyword>
<dbReference type="InterPro" id="IPR003123">
    <property type="entry name" value="VPS9"/>
</dbReference>
<evidence type="ECO:0000256" key="1">
    <source>
        <dbReference type="ARBA" id="ARBA00022468"/>
    </source>
</evidence>
<feature type="region of interest" description="Disordered" evidence="3">
    <location>
        <begin position="732"/>
        <end position="770"/>
    </location>
</feature>
<dbReference type="InterPro" id="IPR037191">
    <property type="entry name" value="VPS9_dom_sf"/>
</dbReference>
<sequence length="876" mass="95153">MQIGFVQLSNLLANLEVGMFVVRGSSQPDSYALSYVDSSTDVVHSLINKTPSGFILPDIPAAVFPTLEALVSACNFLMQIPKKKTLPHQQPASPAPPNVNNYADPYPAIAAAVAGASTTSPTNIQSPNVQLSNVQTPTPSNNAQTPNLPIIQSPKPSSVQSSKTSNVQSPETVSHDSSIAIISEAFTDRSAAEIKEALKASQYDVTAAIDLLLRTPAEPKKIVEEAPRVSQKIESPRSIPEEQPKERKSFNVVNVFLQHIKTNVKYSPEYIDENWARLPKILDQSNVPGSLESNLHKILQNTDHPLGLKMDAFINNYNMTITVPSYGASRALAEASNFVTSLQNIISSKVESFRSPLGSQVAWRVIVSVLLPRVYENLFHIVTSEFAAVNSDRLHKMKQLVNCEPAVFLGRSTPVSKAQLEEVAKRFAEISRTIPVHNRLSLLVEIVQAISDLAQPAVTNADSLLCYFSAVLCYSGLNSPMAHALITRTFSPPFVIEGLEGFALTVFETSLDYVHSNSQAILPEVTFRNVRAPSLGVPRSADGSPIVLSSTRNPTVNPANYLSVRMVANHLTSSDPQQLAQQYPYIRKETRTEEPPKEIKPVEEPPVVQPEPNFSGYGNLDDVFAGREQEKSQAQNPAPVRATATLPSLSPSVPRNHVVSSPNLPRMPTAPAPSPPVPANASWREQAKVSPSTSTEKVNFQSTTSPVPATTSAASTPKQPLNLYGSFSSLEASLATPSSPSKNSPSETPTPTLSRPPIERTSSTTSMDDSEFALHRAEIAYIAALRDAPRSAKNLNKLAAHYNNKHNFAKAVEHTKEALKADPNDIIAKNNLPVFIKNLQEQFNSLADPNDIIAKNNLPVFIKNLQEQFNSLVGGT</sequence>
<dbReference type="InterPro" id="IPR019734">
    <property type="entry name" value="TPR_rpt"/>
</dbReference>
<dbReference type="CDD" id="cd00173">
    <property type="entry name" value="SH2"/>
    <property type="match status" value="1"/>
</dbReference>
<dbReference type="Pfam" id="PF02204">
    <property type="entry name" value="VPS9"/>
    <property type="match status" value="1"/>
</dbReference>
<evidence type="ECO:0000313" key="5">
    <source>
        <dbReference type="EMBL" id="PRP82090.1"/>
    </source>
</evidence>
<keyword evidence="1" id="KW-0343">GTPase activation</keyword>
<dbReference type="SUPFAM" id="SSF55550">
    <property type="entry name" value="SH2 domain"/>
    <property type="match status" value="1"/>
</dbReference>
<organism evidence="5 6">
    <name type="scientific">Planoprotostelium fungivorum</name>
    <dbReference type="NCBI Taxonomy" id="1890364"/>
    <lineage>
        <taxon>Eukaryota</taxon>
        <taxon>Amoebozoa</taxon>
        <taxon>Evosea</taxon>
        <taxon>Variosea</taxon>
        <taxon>Cavosteliida</taxon>
        <taxon>Cavosteliaceae</taxon>
        <taxon>Planoprotostelium</taxon>
    </lineage>
</organism>
<dbReference type="EMBL" id="MDYQ01000111">
    <property type="protein sequence ID" value="PRP82090.1"/>
    <property type="molecule type" value="Genomic_DNA"/>
</dbReference>
<feature type="compositionally biased region" description="Low complexity" evidence="3">
    <location>
        <begin position="702"/>
        <end position="717"/>
    </location>
</feature>
<dbReference type="InParanoid" id="A0A2P6NDR8"/>
<feature type="compositionally biased region" description="Polar residues" evidence="3">
    <location>
        <begin position="689"/>
        <end position="701"/>
    </location>
</feature>
<dbReference type="PROSITE" id="PS50005">
    <property type="entry name" value="TPR"/>
    <property type="match status" value="1"/>
</dbReference>
<dbReference type="GO" id="GO:0005096">
    <property type="term" value="F:GTPase activator activity"/>
    <property type="evidence" value="ECO:0007669"/>
    <property type="project" value="UniProtKB-KW"/>
</dbReference>
<feature type="repeat" description="TPR" evidence="2">
    <location>
        <begin position="792"/>
        <end position="825"/>
    </location>
</feature>